<proteinExistence type="predicted"/>
<dbReference type="Proteomes" id="UP000318148">
    <property type="component" value="Unassembled WGS sequence"/>
</dbReference>
<feature type="region of interest" description="Disordered" evidence="1">
    <location>
        <begin position="33"/>
        <end position="75"/>
    </location>
</feature>
<sequence>MKYTQFIFLNLIFMSGLVADETSTVEAQIASNESDEIIANDEKKSQTLDQSTQSNDFDPDEEISEDFPVPIPYDI</sequence>
<accession>A0A520LPP0</accession>
<evidence type="ECO:0000313" key="2">
    <source>
        <dbReference type="EMBL" id="RZO08438.1"/>
    </source>
</evidence>
<name>A0A520LPP0_9GAMM</name>
<dbReference type="EMBL" id="SHBO01000004">
    <property type="protein sequence ID" value="RZO08438.1"/>
    <property type="molecule type" value="Genomic_DNA"/>
</dbReference>
<gene>
    <name evidence="2" type="ORF">EVB02_00610</name>
</gene>
<reference evidence="2 3" key="1">
    <citation type="submission" date="2019-02" db="EMBL/GenBank/DDBJ databases">
        <title>Prokaryotic population dynamics and viral predation in marine succession experiment using metagenomics: the confinement effect.</title>
        <authorList>
            <person name="Haro-Moreno J.M."/>
            <person name="Rodriguez-Valera F."/>
            <person name="Lopez-Perez M."/>
        </authorList>
    </citation>
    <scope>NUCLEOTIDE SEQUENCE [LARGE SCALE GENOMIC DNA]</scope>
    <source>
        <strain evidence="2">MED-G169</strain>
    </source>
</reference>
<evidence type="ECO:0000256" key="1">
    <source>
        <dbReference type="SAM" id="MobiDB-lite"/>
    </source>
</evidence>
<dbReference type="AlphaFoldDB" id="A0A520LPP0"/>
<evidence type="ECO:0000313" key="3">
    <source>
        <dbReference type="Proteomes" id="UP000318148"/>
    </source>
</evidence>
<comment type="caution">
    <text evidence="2">The sequence shown here is derived from an EMBL/GenBank/DDBJ whole genome shotgun (WGS) entry which is preliminary data.</text>
</comment>
<organism evidence="2 3">
    <name type="scientific">SAR92 clade bacterium</name>
    <dbReference type="NCBI Taxonomy" id="2315479"/>
    <lineage>
        <taxon>Bacteria</taxon>
        <taxon>Pseudomonadati</taxon>
        <taxon>Pseudomonadota</taxon>
        <taxon>Gammaproteobacteria</taxon>
        <taxon>Cellvibrionales</taxon>
        <taxon>Porticoccaceae</taxon>
        <taxon>SAR92 clade</taxon>
    </lineage>
</organism>
<protein>
    <submittedName>
        <fullName evidence="2">Uncharacterized protein</fullName>
    </submittedName>
</protein>
<feature type="compositionally biased region" description="Polar residues" evidence="1">
    <location>
        <begin position="47"/>
        <end position="56"/>
    </location>
</feature>